<evidence type="ECO:0000256" key="8">
    <source>
        <dbReference type="ARBA" id="ARBA00023065"/>
    </source>
</evidence>
<dbReference type="Pfam" id="PF02874">
    <property type="entry name" value="ATP-synt_ab_N"/>
    <property type="match status" value="1"/>
</dbReference>
<dbReference type="CDD" id="cd18115">
    <property type="entry name" value="ATP-synt_F1_beta_N"/>
    <property type="match status" value="1"/>
</dbReference>
<keyword evidence="8" id="KW-0406">Ion transport</keyword>
<keyword evidence="7" id="KW-1278">Translocase</keyword>
<evidence type="ECO:0000256" key="2">
    <source>
        <dbReference type="ARBA" id="ARBA00008936"/>
    </source>
</evidence>
<dbReference type="Pfam" id="PF22919">
    <property type="entry name" value="ATP-synt_VA_C"/>
    <property type="match status" value="1"/>
</dbReference>
<dbReference type="PROSITE" id="PS00152">
    <property type="entry name" value="ATPASE_ALPHA_BETA"/>
    <property type="match status" value="1"/>
</dbReference>
<dbReference type="KEGG" id="vai:BU251_08470"/>
<dbReference type="OrthoDB" id="9801639at2"/>
<keyword evidence="9" id="KW-0472">Membrane</keyword>
<sequence length="474" mass="52832">MTTDTQTLHKGKVEAVRGPVVDVLFDTEEDLPAIYEILQTSTHDGQEVVLEVVEHQPVNIARCISLTPTYGLKRHMLVERTQRPLVIPRAKLALGRVVNVLGEPIDKKGPILAKELFPVRKAGEEQSVSLEEKMKGEFEVIETGMKMIDLLFPLVKNSKTGILGGAALGKSLLTLEIIHNIVRKQEWLCVFTGAGERVREGNELYFEFVRSGILPKSILIYGQMDESPGARFEVVATGVAFAESLQAEGHSIIFLIDNVFRFAQAGSELSALLGRIPSETGYQPTLTSEIGEFHERIRSRHGASITSIEAVYVPADDLTDPAVVCIFSHLDSIFVLSRARVQKGMYPAIDPLMSSSAFLTPRVVGKRHFDIAQESIRLFQKYEELQRMAAIIGVEELSKNDRIIFHRARKLDNFLTQPFFTAEVYTNRKGQYVPLDQTLDGCERIISGRVDSIPDEDFYMKGALTFGPGGEKKE</sequence>
<evidence type="ECO:0000256" key="11">
    <source>
        <dbReference type="ARBA" id="ARBA00023310"/>
    </source>
</evidence>
<dbReference type="InterPro" id="IPR055190">
    <property type="entry name" value="ATP-synt_VA_C"/>
</dbReference>
<dbReference type="Gene3D" id="2.40.10.170">
    <property type="match status" value="1"/>
</dbReference>
<dbReference type="InterPro" id="IPR024034">
    <property type="entry name" value="ATPase_F1/V1_b/a_C"/>
</dbReference>
<evidence type="ECO:0000256" key="6">
    <source>
        <dbReference type="ARBA" id="ARBA00022840"/>
    </source>
</evidence>
<reference evidence="15 16" key="1">
    <citation type="submission" date="2017-01" db="EMBL/GenBank/DDBJ databases">
        <title>First insights into the biology of 'candidatus Vampirococcus archaeovorus'.</title>
        <authorList>
            <person name="Kizina J."/>
            <person name="Jordan S."/>
            <person name="Stueber K."/>
            <person name="Reinhardt R."/>
            <person name="Harder J."/>
        </authorList>
    </citation>
    <scope>NUCLEOTIDE SEQUENCE [LARGE SCALE GENOMIC DNA]</scope>
    <source>
        <strain evidence="15 16">LiM</strain>
    </source>
</reference>
<dbReference type="InterPro" id="IPR005722">
    <property type="entry name" value="ATP_synth_F1_bsu"/>
</dbReference>
<dbReference type="PANTHER" id="PTHR15184:SF71">
    <property type="entry name" value="ATP SYNTHASE SUBUNIT BETA, MITOCHONDRIAL"/>
    <property type="match status" value="1"/>
</dbReference>
<evidence type="ECO:0000259" key="12">
    <source>
        <dbReference type="Pfam" id="PF00006"/>
    </source>
</evidence>
<dbReference type="InterPro" id="IPR000194">
    <property type="entry name" value="ATPase_F1/V1/A1_a/bsu_nucl-bd"/>
</dbReference>
<gene>
    <name evidence="15" type="ORF">BU251_08470</name>
</gene>
<protein>
    <submittedName>
        <fullName evidence="15">F0F1 ATP synthase subunit beta</fullName>
    </submittedName>
</protein>
<dbReference type="AlphaFoldDB" id="A0A410P6M5"/>
<feature type="domain" description="ATP synthase A/B type C-terminal" evidence="14">
    <location>
        <begin position="363"/>
        <end position="446"/>
    </location>
</feature>
<dbReference type="SUPFAM" id="SSF50615">
    <property type="entry name" value="N-terminal domain of alpha and beta subunits of F1 ATP synthase"/>
    <property type="match status" value="1"/>
</dbReference>
<dbReference type="SUPFAM" id="SSF47917">
    <property type="entry name" value="C-terminal domain of alpha and beta subunits of F1 ATP synthase"/>
    <property type="match status" value="1"/>
</dbReference>
<keyword evidence="3" id="KW-0813">Transport</keyword>
<evidence type="ECO:0000256" key="7">
    <source>
        <dbReference type="ARBA" id="ARBA00022967"/>
    </source>
</evidence>
<evidence type="ECO:0000259" key="13">
    <source>
        <dbReference type="Pfam" id="PF02874"/>
    </source>
</evidence>
<evidence type="ECO:0000256" key="4">
    <source>
        <dbReference type="ARBA" id="ARBA00022741"/>
    </source>
</evidence>
<keyword evidence="10" id="KW-0139">CF(1)</keyword>
<keyword evidence="5" id="KW-0375">Hydrogen ion transport</keyword>
<evidence type="ECO:0000256" key="1">
    <source>
        <dbReference type="ARBA" id="ARBA00004370"/>
    </source>
</evidence>
<feature type="domain" description="ATPase F1/V1/A1 complex alpha/beta subunit N-terminal" evidence="13">
    <location>
        <begin position="15"/>
        <end position="81"/>
    </location>
</feature>
<evidence type="ECO:0000313" key="15">
    <source>
        <dbReference type="EMBL" id="QAT17752.1"/>
    </source>
</evidence>
<evidence type="ECO:0000256" key="5">
    <source>
        <dbReference type="ARBA" id="ARBA00022781"/>
    </source>
</evidence>
<evidence type="ECO:0000313" key="16">
    <source>
        <dbReference type="Proteomes" id="UP000287243"/>
    </source>
</evidence>
<dbReference type="InterPro" id="IPR036121">
    <property type="entry name" value="ATPase_F1/V1/A1_a/bsu_N_sf"/>
</dbReference>
<evidence type="ECO:0000259" key="14">
    <source>
        <dbReference type="Pfam" id="PF22919"/>
    </source>
</evidence>
<dbReference type="Proteomes" id="UP000287243">
    <property type="component" value="Chromosome"/>
</dbReference>
<dbReference type="GO" id="GO:0046933">
    <property type="term" value="F:proton-transporting ATP synthase activity, rotational mechanism"/>
    <property type="evidence" value="ECO:0007669"/>
    <property type="project" value="InterPro"/>
</dbReference>
<dbReference type="InterPro" id="IPR050053">
    <property type="entry name" value="ATPase_alpha/beta_chains"/>
</dbReference>
<evidence type="ECO:0000256" key="9">
    <source>
        <dbReference type="ARBA" id="ARBA00023136"/>
    </source>
</evidence>
<comment type="similarity">
    <text evidence="2">Belongs to the ATPase alpha/beta chains family.</text>
</comment>
<dbReference type="GO" id="GO:0005524">
    <property type="term" value="F:ATP binding"/>
    <property type="evidence" value="ECO:0007669"/>
    <property type="project" value="UniProtKB-KW"/>
</dbReference>
<keyword evidence="11" id="KW-0066">ATP synthesis</keyword>
<keyword evidence="4" id="KW-0547">Nucleotide-binding</keyword>
<feature type="domain" description="ATPase F1/V1/A1 complex alpha/beta subunit nucleotide-binding" evidence="12">
    <location>
        <begin position="144"/>
        <end position="356"/>
    </location>
</feature>
<dbReference type="Gene3D" id="3.40.50.300">
    <property type="entry name" value="P-loop containing nucleotide triphosphate hydrolases"/>
    <property type="match status" value="1"/>
</dbReference>
<dbReference type="SUPFAM" id="SSF52540">
    <property type="entry name" value="P-loop containing nucleoside triphosphate hydrolases"/>
    <property type="match status" value="1"/>
</dbReference>
<dbReference type="InterPro" id="IPR027417">
    <property type="entry name" value="P-loop_NTPase"/>
</dbReference>
<dbReference type="Pfam" id="PF00006">
    <property type="entry name" value="ATP-synt_ab"/>
    <property type="match status" value="1"/>
</dbReference>
<dbReference type="InterPro" id="IPR020003">
    <property type="entry name" value="ATPase_a/bsu_AS"/>
</dbReference>
<accession>A0A410P6M5</accession>
<evidence type="ECO:0000256" key="10">
    <source>
        <dbReference type="ARBA" id="ARBA00023196"/>
    </source>
</evidence>
<comment type="subcellular location">
    <subcellularLocation>
        <location evidence="1">Membrane</location>
    </subcellularLocation>
</comment>
<organism evidence="15 16">
    <name type="scientific">Velamenicoccus archaeovorus</name>
    <dbReference type="NCBI Taxonomy" id="1930593"/>
    <lineage>
        <taxon>Bacteria</taxon>
        <taxon>Pseudomonadati</taxon>
        <taxon>Candidatus Omnitrophota</taxon>
        <taxon>Candidatus Velamenicoccus</taxon>
    </lineage>
</organism>
<dbReference type="EMBL" id="CP019384">
    <property type="protein sequence ID" value="QAT17752.1"/>
    <property type="molecule type" value="Genomic_DNA"/>
</dbReference>
<dbReference type="PANTHER" id="PTHR15184">
    <property type="entry name" value="ATP SYNTHASE"/>
    <property type="match status" value="1"/>
</dbReference>
<evidence type="ECO:0000256" key="3">
    <source>
        <dbReference type="ARBA" id="ARBA00022448"/>
    </source>
</evidence>
<keyword evidence="16" id="KW-1185">Reference proteome</keyword>
<proteinExistence type="inferred from homology"/>
<name>A0A410P6M5_VELA1</name>
<dbReference type="RefSeq" id="WP_128700717.1">
    <property type="nucleotide sequence ID" value="NZ_CP019384.1"/>
</dbReference>
<dbReference type="InterPro" id="IPR004100">
    <property type="entry name" value="ATPase_F1/V1/A1_a/bsu_N"/>
</dbReference>
<dbReference type="GO" id="GO:0045259">
    <property type="term" value="C:proton-transporting ATP synthase complex"/>
    <property type="evidence" value="ECO:0007669"/>
    <property type="project" value="UniProtKB-KW"/>
</dbReference>
<keyword evidence="6" id="KW-0067">ATP-binding</keyword>
<dbReference type="Gene3D" id="1.10.1140.10">
    <property type="entry name" value="Bovine Mitochondrial F1-atpase, Atp Synthase Beta Chain, Chain D, domain 3"/>
    <property type="match status" value="1"/>
</dbReference>
<dbReference type="NCBIfam" id="TIGR01039">
    <property type="entry name" value="atpD"/>
    <property type="match status" value="1"/>
</dbReference>